<feature type="transmembrane region" description="Helical" evidence="1">
    <location>
        <begin position="6"/>
        <end position="29"/>
    </location>
</feature>
<dbReference type="EMBL" id="JTDK01000027">
    <property type="protein sequence ID" value="KHK95164.1"/>
    <property type="molecule type" value="Genomic_DNA"/>
</dbReference>
<keyword evidence="1" id="KW-0472">Membrane</keyword>
<dbReference type="Proteomes" id="UP000031030">
    <property type="component" value="Unassembled WGS sequence"/>
</dbReference>
<gene>
    <name evidence="2" type="ORF">LK09_19850</name>
</gene>
<dbReference type="RefSeq" id="WP_039403533.1">
    <property type="nucleotide sequence ID" value="NZ_JTDK01000027.1"/>
</dbReference>
<evidence type="ECO:0000256" key="1">
    <source>
        <dbReference type="SAM" id="Phobius"/>
    </source>
</evidence>
<accession>A0A0B1ZWP2</accession>
<keyword evidence="1" id="KW-0812">Transmembrane</keyword>
<dbReference type="STRING" id="1348253.LK09_19850"/>
<evidence type="ECO:0000313" key="3">
    <source>
        <dbReference type="Proteomes" id="UP000031030"/>
    </source>
</evidence>
<dbReference type="AlphaFoldDB" id="A0A0B1ZWP2"/>
<comment type="caution">
    <text evidence="2">The sequence shown here is derived from an EMBL/GenBank/DDBJ whole genome shotgun (WGS) entry which is preliminary data.</text>
</comment>
<protein>
    <submittedName>
        <fullName evidence="2">Uncharacterized protein</fullName>
    </submittedName>
</protein>
<name>A0A0B1ZWP2_9MICO</name>
<keyword evidence="1" id="KW-1133">Transmembrane helix</keyword>
<organism evidence="2 3">
    <name type="scientific">Microbacterium mangrovi</name>
    <dbReference type="NCBI Taxonomy" id="1348253"/>
    <lineage>
        <taxon>Bacteria</taxon>
        <taxon>Bacillati</taxon>
        <taxon>Actinomycetota</taxon>
        <taxon>Actinomycetes</taxon>
        <taxon>Micrococcales</taxon>
        <taxon>Microbacteriaceae</taxon>
        <taxon>Microbacterium</taxon>
    </lineage>
</organism>
<reference evidence="2 3" key="1">
    <citation type="submission" date="2014-11" db="EMBL/GenBank/DDBJ databases">
        <title>Genome sequence of Microbacterium mangrovi MUSC 115(T).</title>
        <authorList>
            <person name="Lee L.-H."/>
        </authorList>
    </citation>
    <scope>NUCLEOTIDE SEQUENCE [LARGE SCALE GENOMIC DNA]</scope>
    <source>
        <strain evidence="2 3">MUSC 115</strain>
    </source>
</reference>
<sequence>MDLWVIVTVAVLAVVVGVLLSGDASRLFFAWGRFAKTVRASRPGAVVVLAQMRPDLPSQLRTVTGDEGIRDAAPDDTGVALVVDRTTLELYRDPAEGPVFRCPTRELVAASLAKHTALSPGTGRVLRTYPALRLALRGQDAAGALDLVPVRGPQLAFLAAKPARIEALAAELRAVSGLSGTEAS</sequence>
<proteinExistence type="predicted"/>
<evidence type="ECO:0000313" key="2">
    <source>
        <dbReference type="EMBL" id="KHK95164.1"/>
    </source>
</evidence>
<keyword evidence="3" id="KW-1185">Reference proteome</keyword>